<name>A0A0K8PXI7_STRAJ</name>
<keyword evidence="8" id="KW-1185">Reference proteome</keyword>
<gene>
    <name evidence="7" type="ORF">SAZU_7048</name>
</gene>
<dbReference type="Proteomes" id="UP000053859">
    <property type="component" value="Unassembled WGS sequence"/>
</dbReference>
<reference evidence="7" key="1">
    <citation type="journal article" date="2015" name="Genome Announc.">
        <title>Draft Genome Sequence of Thiostrepton-Producing Streptomyces azureus ATCC 14921.</title>
        <authorList>
            <person name="Sakihara K."/>
            <person name="Maeda J."/>
            <person name="Tashiro K."/>
            <person name="Fujino Y."/>
            <person name="Kuhara S."/>
            <person name="Ohshima T."/>
            <person name="Ogata S."/>
            <person name="Doi K."/>
        </authorList>
    </citation>
    <scope>NUCLEOTIDE SEQUENCE [LARGE SCALE GENOMIC DNA]</scope>
    <source>
        <strain evidence="7">ATCC14921</strain>
    </source>
</reference>
<evidence type="ECO:0000256" key="4">
    <source>
        <dbReference type="ARBA" id="ARBA00023136"/>
    </source>
</evidence>
<dbReference type="AlphaFoldDB" id="A0A0K8PXI7"/>
<dbReference type="SUPFAM" id="SSF90123">
    <property type="entry name" value="ABC transporter transmembrane region"/>
    <property type="match status" value="1"/>
</dbReference>
<feature type="region of interest" description="Disordered" evidence="5">
    <location>
        <begin position="180"/>
        <end position="202"/>
    </location>
</feature>
<evidence type="ECO:0000313" key="7">
    <source>
        <dbReference type="EMBL" id="GAP52174.1"/>
    </source>
</evidence>
<evidence type="ECO:0000256" key="2">
    <source>
        <dbReference type="ARBA" id="ARBA00022692"/>
    </source>
</evidence>
<accession>A0A0K8PXI7</accession>
<protein>
    <recommendedName>
        <fullName evidence="9">ABC transmembrane type-1 domain-containing protein</fullName>
    </recommendedName>
</protein>
<feature type="transmembrane region" description="Helical" evidence="6">
    <location>
        <begin position="46"/>
        <end position="74"/>
    </location>
</feature>
<feature type="transmembrane region" description="Helical" evidence="6">
    <location>
        <begin position="7"/>
        <end position="26"/>
    </location>
</feature>
<dbReference type="EMBL" id="DF968413">
    <property type="protein sequence ID" value="GAP52174.1"/>
    <property type="molecule type" value="Genomic_DNA"/>
</dbReference>
<keyword evidence="3 6" id="KW-1133">Transmembrane helix</keyword>
<sequence length="202" mass="20502">MAAPRDVWTSVLVITAVFSTTAQILFPAFLGKALDSALDGGAGISGWVIGCLAAVVTMAAADALFELAAGAGAVRGTALLRRSMLGTLVSWTGPGTPRTTAGDLVSRMVGAAAEAGGVAAVLVRAAVSVVPAAGSVQQQRAAEGQPGLPFHRGRDPVYAGQVDVEDRHVRRACRAVGTMRSPWSTAATTSRSDSWDNSAVSA</sequence>
<comment type="subcellular location">
    <subcellularLocation>
        <location evidence="1">Cell membrane</location>
        <topology evidence="1">Multi-pass membrane protein</topology>
    </subcellularLocation>
</comment>
<evidence type="ECO:0000256" key="6">
    <source>
        <dbReference type="SAM" id="Phobius"/>
    </source>
</evidence>
<organism evidence="7 8">
    <name type="scientific">Streptomyces azureus</name>
    <dbReference type="NCBI Taxonomy" id="146537"/>
    <lineage>
        <taxon>Bacteria</taxon>
        <taxon>Bacillati</taxon>
        <taxon>Actinomycetota</taxon>
        <taxon>Actinomycetes</taxon>
        <taxon>Kitasatosporales</taxon>
        <taxon>Streptomycetaceae</taxon>
        <taxon>Streptomyces</taxon>
    </lineage>
</organism>
<proteinExistence type="predicted"/>
<evidence type="ECO:0000256" key="1">
    <source>
        <dbReference type="ARBA" id="ARBA00004651"/>
    </source>
</evidence>
<evidence type="ECO:0000256" key="3">
    <source>
        <dbReference type="ARBA" id="ARBA00022989"/>
    </source>
</evidence>
<dbReference type="InterPro" id="IPR036640">
    <property type="entry name" value="ABC1_TM_sf"/>
</dbReference>
<dbReference type="PATRIC" id="fig|146537.3.peg.7413"/>
<evidence type="ECO:0000256" key="5">
    <source>
        <dbReference type="SAM" id="MobiDB-lite"/>
    </source>
</evidence>
<evidence type="ECO:0008006" key="9">
    <source>
        <dbReference type="Google" id="ProtNLM"/>
    </source>
</evidence>
<feature type="compositionally biased region" description="Polar residues" evidence="5">
    <location>
        <begin position="181"/>
        <end position="202"/>
    </location>
</feature>
<dbReference type="GO" id="GO:0005886">
    <property type="term" value="C:plasma membrane"/>
    <property type="evidence" value="ECO:0007669"/>
    <property type="project" value="UniProtKB-SubCell"/>
</dbReference>
<keyword evidence="4 6" id="KW-0472">Membrane</keyword>
<keyword evidence="2 6" id="KW-0812">Transmembrane</keyword>
<evidence type="ECO:0000313" key="8">
    <source>
        <dbReference type="Proteomes" id="UP000053859"/>
    </source>
</evidence>
<dbReference type="RefSeq" id="WP_059423138.1">
    <property type="nucleotide sequence ID" value="NZ_DF968413.1"/>
</dbReference>
<dbReference type="Gene3D" id="1.20.1560.10">
    <property type="entry name" value="ABC transporter type 1, transmembrane domain"/>
    <property type="match status" value="1"/>
</dbReference>
<dbReference type="GO" id="GO:0005524">
    <property type="term" value="F:ATP binding"/>
    <property type="evidence" value="ECO:0007669"/>
    <property type="project" value="InterPro"/>
</dbReference>